<dbReference type="EMBL" id="NJBO01000002">
    <property type="protein sequence ID" value="TKJ43874.1"/>
    <property type="molecule type" value="Genomic_DNA"/>
</dbReference>
<organism evidence="5 6">
    <name type="scientific">candidate division TA06 bacterium B3_TA06</name>
    <dbReference type="NCBI Taxonomy" id="2012487"/>
    <lineage>
        <taxon>Bacteria</taxon>
        <taxon>Bacteria division TA06</taxon>
    </lineage>
</organism>
<dbReference type="CDD" id="cd02022">
    <property type="entry name" value="DPCK"/>
    <property type="match status" value="1"/>
</dbReference>
<gene>
    <name evidence="3" type="primary">coaE</name>
    <name evidence="5" type="ORF">CEE36_01795</name>
</gene>
<comment type="function">
    <text evidence="3">Catalyzes the phosphorylation of the 3'-hydroxyl group of dephosphocoenzyme A to form coenzyme A.</text>
</comment>
<dbReference type="GO" id="GO:0005524">
    <property type="term" value="F:ATP binding"/>
    <property type="evidence" value="ECO:0007669"/>
    <property type="project" value="UniProtKB-UniRule"/>
</dbReference>
<comment type="pathway">
    <text evidence="3">Cofactor biosynthesis; coenzyme A biosynthesis; CoA from (R)-pantothenate: step 5/5.</text>
</comment>
<dbReference type="NCBIfam" id="TIGR00152">
    <property type="entry name" value="dephospho-CoA kinase"/>
    <property type="match status" value="1"/>
</dbReference>
<evidence type="ECO:0000256" key="3">
    <source>
        <dbReference type="HAMAP-Rule" id="MF_00376"/>
    </source>
</evidence>
<dbReference type="HAMAP" id="MF_00376">
    <property type="entry name" value="Dephospho_CoA_kinase"/>
    <property type="match status" value="1"/>
</dbReference>
<keyword evidence="1 3" id="KW-0547">Nucleotide-binding</keyword>
<keyword evidence="2 3" id="KW-0067">ATP-binding</keyword>
<evidence type="ECO:0000256" key="4">
    <source>
        <dbReference type="NCBIfam" id="TIGR00152"/>
    </source>
</evidence>
<dbReference type="UniPathway" id="UPA00241">
    <property type="reaction ID" value="UER00356"/>
</dbReference>
<dbReference type="Gene3D" id="3.40.50.300">
    <property type="entry name" value="P-loop containing nucleotide triphosphate hydrolases"/>
    <property type="match status" value="1"/>
</dbReference>
<evidence type="ECO:0000313" key="6">
    <source>
        <dbReference type="Proteomes" id="UP000317778"/>
    </source>
</evidence>
<dbReference type="EC" id="2.7.1.24" evidence="3 4"/>
<comment type="subcellular location">
    <subcellularLocation>
        <location evidence="3">Cytoplasm</location>
    </subcellularLocation>
</comment>
<protein>
    <recommendedName>
        <fullName evidence="3 4">Dephospho-CoA kinase</fullName>
        <ecNumber evidence="3 4">2.7.1.24</ecNumber>
    </recommendedName>
    <alternativeName>
        <fullName evidence="3">Dephosphocoenzyme A kinase</fullName>
    </alternativeName>
</protein>
<dbReference type="GO" id="GO:0005737">
    <property type="term" value="C:cytoplasm"/>
    <property type="evidence" value="ECO:0007669"/>
    <property type="project" value="UniProtKB-SubCell"/>
</dbReference>
<dbReference type="AlphaFoldDB" id="A0A532V9I5"/>
<name>A0A532V9I5_UNCT6</name>
<dbReference type="InterPro" id="IPR027417">
    <property type="entry name" value="P-loop_NTPase"/>
</dbReference>
<proteinExistence type="inferred from homology"/>
<dbReference type="PANTHER" id="PTHR10695">
    <property type="entry name" value="DEPHOSPHO-COA KINASE-RELATED"/>
    <property type="match status" value="1"/>
</dbReference>
<comment type="caution">
    <text evidence="5">The sequence shown here is derived from an EMBL/GenBank/DDBJ whole genome shotgun (WGS) entry which is preliminary data.</text>
</comment>
<comment type="similarity">
    <text evidence="3">Belongs to the CoaE family.</text>
</comment>
<keyword evidence="3 5" id="KW-0418">Kinase</keyword>
<dbReference type="Pfam" id="PF01121">
    <property type="entry name" value="CoaE"/>
    <property type="match status" value="1"/>
</dbReference>
<comment type="catalytic activity">
    <reaction evidence="3">
        <text>3'-dephospho-CoA + ATP = ADP + CoA + H(+)</text>
        <dbReference type="Rhea" id="RHEA:18245"/>
        <dbReference type="ChEBI" id="CHEBI:15378"/>
        <dbReference type="ChEBI" id="CHEBI:30616"/>
        <dbReference type="ChEBI" id="CHEBI:57287"/>
        <dbReference type="ChEBI" id="CHEBI:57328"/>
        <dbReference type="ChEBI" id="CHEBI:456216"/>
        <dbReference type="EC" id="2.7.1.24"/>
    </reaction>
</comment>
<evidence type="ECO:0000256" key="2">
    <source>
        <dbReference type="ARBA" id="ARBA00022840"/>
    </source>
</evidence>
<dbReference type="PROSITE" id="PS51219">
    <property type="entry name" value="DPCK"/>
    <property type="match status" value="1"/>
</dbReference>
<keyword evidence="3" id="KW-0808">Transferase</keyword>
<dbReference type="GO" id="GO:0004140">
    <property type="term" value="F:dephospho-CoA kinase activity"/>
    <property type="evidence" value="ECO:0007669"/>
    <property type="project" value="UniProtKB-UniRule"/>
</dbReference>
<reference evidence="5 6" key="1">
    <citation type="submission" date="2017-06" db="EMBL/GenBank/DDBJ databases">
        <title>Novel microbial phyla capable of carbon fixation and sulfur reduction in deep-sea sediments.</title>
        <authorList>
            <person name="Huang J."/>
            <person name="Baker B."/>
            <person name="Wang Y."/>
        </authorList>
    </citation>
    <scope>NUCLEOTIDE SEQUENCE [LARGE SCALE GENOMIC DNA]</scope>
    <source>
        <strain evidence="5">B3_TA06</strain>
    </source>
</reference>
<keyword evidence="3" id="KW-0173">Coenzyme A biosynthesis</keyword>
<sequence length="224" mass="25323">MTRIPRKDVVRVTRYYGVLRGVTRCYGVLRVGVTGRAGSGKSTFARMLAENRASILDADKIAWKLYSNPTVRKNLAEAFGRKIFNKEGAVDRKSLGEIVFTNPEKLKRLNAIIHPLLVGELKHRITRSSQKVVIIDAALLLDWPLARECDLLIAVLAQEDISVARLTKKGTSPNRTRAILATQRPEQEFRTLCHVVVENNKDLSELKLKADKIWQERIKPLLDT</sequence>
<dbReference type="SUPFAM" id="SSF52540">
    <property type="entry name" value="P-loop containing nucleoside triphosphate hydrolases"/>
    <property type="match status" value="1"/>
</dbReference>
<accession>A0A532V9I5</accession>
<dbReference type="InterPro" id="IPR001977">
    <property type="entry name" value="Depp_CoAkinase"/>
</dbReference>
<dbReference type="PANTHER" id="PTHR10695:SF46">
    <property type="entry name" value="BIFUNCTIONAL COENZYME A SYNTHASE-RELATED"/>
    <property type="match status" value="1"/>
</dbReference>
<evidence type="ECO:0000256" key="1">
    <source>
        <dbReference type="ARBA" id="ARBA00022741"/>
    </source>
</evidence>
<dbReference type="GO" id="GO:0015937">
    <property type="term" value="P:coenzyme A biosynthetic process"/>
    <property type="evidence" value="ECO:0007669"/>
    <property type="project" value="UniProtKB-UniRule"/>
</dbReference>
<evidence type="ECO:0000313" key="5">
    <source>
        <dbReference type="EMBL" id="TKJ43874.1"/>
    </source>
</evidence>
<dbReference type="Proteomes" id="UP000317778">
    <property type="component" value="Unassembled WGS sequence"/>
</dbReference>
<feature type="binding site" evidence="3">
    <location>
        <begin position="38"/>
        <end position="43"/>
    </location>
    <ligand>
        <name>ATP</name>
        <dbReference type="ChEBI" id="CHEBI:30616"/>
    </ligand>
</feature>
<keyword evidence="3" id="KW-0963">Cytoplasm</keyword>